<dbReference type="EMBL" id="FNIL01000016">
    <property type="protein sequence ID" value="SDO51614.1"/>
    <property type="molecule type" value="Genomic_DNA"/>
</dbReference>
<reference evidence="5" key="1">
    <citation type="submission" date="2016-10" db="EMBL/GenBank/DDBJ databases">
        <authorList>
            <person name="Varghese N."/>
            <person name="Submissions S."/>
        </authorList>
    </citation>
    <scope>NUCLEOTIDE SEQUENCE [LARGE SCALE GENOMIC DNA]</scope>
    <source>
        <strain evidence="5">CGMCC 1.10369</strain>
    </source>
</reference>
<dbReference type="OrthoDB" id="9759607at2"/>
<dbReference type="SUPFAM" id="SSF52172">
    <property type="entry name" value="CheY-like"/>
    <property type="match status" value="2"/>
</dbReference>
<keyword evidence="5" id="KW-1185">Reference proteome</keyword>
<dbReference type="STRING" id="745820.SAMN04488053_11635"/>
<protein>
    <submittedName>
        <fullName evidence="4">Diguanylate cyclase (GGDEF) domain-containing protein</fullName>
    </submittedName>
</protein>
<dbReference type="GO" id="GO:0052621">
    <property type="term" value="F:diguanylate cyclase activity"/>
    <property type="evidence" value="ECO:0007669"/>
    <property type="project" value="TreeGrafter"/>
</dbReference>
<organism evidence="4 5">
    <name type="scientific">Alkalicoccus daliensis</name>
    <dbReference type="NCBI Taxonomy" id="745820"/>
    <lineage>
        <taxon>Bacteria</taxon>
        <taxon>Bacillati</taxon>
        <taxon>Bacillota</taxon>
        <taxon>Bacilli</taxon>
        <taxon>Bacillales</taxon>
        <taxon>Bacillaceae</taxon>
        <taxon>Alkalicoccus</taxon>
    </lineage>
</organism>
<dbReference type="PROSITE" id="PS50110">
    <property type="entry name" value="RESPONSE_REGULATORY"/>
    <property type="match status" value="2"/>
</dbReference>
<dbReference type="FunFam" id="3.30.70.270:FF:000001">
    <property type="entry name" value="Diguanylate cyclase domain protein"/>
    <property type="match status" value="1"/>
</dbReference>
<feature type="modified residue" description="4-aspartylphosphate" evidence="1">
    <location>
        <position position="466"/>
    </location>
</feature>
<evidence type="ECO:0000259" key="2">
    <source>
        <dbReference type="PROSITE" id="PS50110"/>
    </source>
</evidence>
<evidence type="ECO:0000313" key="5">
    <source>
        <dbReference type="Proteomes" id="UP000198778"/>
    </source>
</evidence>
<dbReference type="GO" id="GO:0043709">
    <property type="term" value="P:cell adhesion involved in single-species biofilm formation"/>
    <property type="evidence" value="ECO:0007669"/>
    <property type="project" value="TreeGrafter"/>
</dbReference>
<dbReference type="SUPFAM" id="SSF47226">
    <property type="entry name" value="Histidine-containing phosphotransfer domain, HPT domain"/>
    <property type="match status" value="1"/>
</dbReference>
<dbReference type="InterPro" id="IPR043128">
    <property type="entry name" value="Rev_trsase/Diguanyl_cyclase"/>
</dbReference>
<name>A0A1H0K6V3_9BACI</name>
<dbReference type="InterPro" id="IPR011006">
    <property type="entry name" value="CheY-like_superfamily"/>
</dbReference>
<feature type="domain" description="Response regulatory" evidence="2">
    <location>
        <begin position="409"/>
        <end position="533"/>
    </location>
</feature>
<dbReference type="SMART" id="SM00267">
    <property type="entry name" value="GGDEF"/>
    <property type="match status" value="1"/>
</dbReference>
<dbReference type="CDD" id="cd01949">
    <property type="entry name" value="GGDEF"/>
    <property type="match status" value="1"/>
</dbReference>
<dbReference type="InterPro" id="IPR001789">
    <property type="entry name" value="Sig_transdc_resp-reg_receiver"/>
</dbReference>
<evidence type="ECO:0000259" key="3">
    <source>
        <dbReference type="PROSITE" id="PS50887"/>
    </source>
</evidence>
<feature type="modified residue" description="4-aspartylphosphate" evidence="1">
    <location>
        <position position="157"/>
    </location>
</feature>
<dbReference type="NCBIfam" id="TIGR00254">
    <property type="entry name" value="GGDEF"/>
    <property type="match status" value="1"/>
</dbReference>
<feature type="domain" description="Response regulatory" evidence="2">
    <location>
        <begin position="108"/>
        <end position="224"/>
    </location>
</feature>
<dbReference type="InterPro" id="IPR036641">
    <property type="entry name" value="HPT_dom_sf"/>
</dbReference>
<gene>
    <name evidence="4" type="ORF">SAMN04488053_11635</name>
</gene>
<dbReference type="PANTHER" id="PTHR45138">
    <property type="entry name" value="REGULATORY COMPONENTS OF SENSORY TRANSDUCTION SYSTEM"/>
    <property type="match status" value="1"/>
</dbReference>
<dbReference type="InterPro" id="IPR029787">
    <property type="entry name" value="Nucleotide_cyclase"/>
</dbReference>
<sequence>MEKYKQMIYSRIESTYEGWLTAEYIREKELYRFFHNIKGTAGTIGMSGIHDTAEEKLNLLAEDSERKWTQKEWKPLLSELLPYAAVEEIEPVEEEKLEETKAEPSVPLILIIDDDVEFAAFLKDLMEDNGYQALIALNGEKGIELYYEFSPRLVILDYCLPDADGVELLAQITEKAKHDFTPVIMLSANATQENRIKSYQLGAMDFLSKPIQRELFFPFVENRLALQERIWTSALQDELTGAKNRKFMIGEMKSLKEKMERSEVERFTLMLLDLDHFKKVNDTYGHVIGDEALRHFVRELLKVSGPGDLVCRYGGEEFVLVLPNTTEAEAYRTSERLRTLLEKEAVPGTKDLKIQFSAGLIEVLGEAPHSEEILEKADKALYAAKKSGRNSTLSYHSSMEDSAGKGVVHIIIVDDDIVVRDIIRHYIERRTEMAGKVIRFHSYQDGAAFLEDEWYVEGDYFFLLLDGMMPKIDGIEVLKQVREKYEKENILVAMLTARKGEIEVARALEIGADDYMVKPFRVREVMARMERLMERVFS</sequence>
<dbReference type="PANTHER" id="PTHR45138:SF9">
    <property type="entry name" value="DIGUANYLATE CYCLASE DGCM-RELATED"/>
    <property type="match status" value="1"/>
</dbReference>
<dbReference type="Gene3D" id="3.40.50.2300">
    <property type="match status" value="2"/>
</dbReference>
<dbReference type="SMART" id="SM00448">
    <property type="entry name" value="REC"/>
    <property type="match status" value="2"/>
</dbReference>
<keyword evidence="1" id="KW-0597">Phosphoprotein</keyword>
<feature type="domain" description="GGDEF" evidence="3">
    <location>
        <begin position="265"/>
        <end position="397"/>
    </location>
</feature>
<accession>A0A1H0K6V3</accession>
<dbReference type="Pfam" id="PF00072">
    <property type="entry name" value="Response_reg"/>
    <property type="match status" value="2"/>
</dbReference>
<dbReference type="Gene3D" id="3.30.70.270">
    <property type="match status" value="1"/>
</dbReference>
<dbReference type="GO" id="GO:0005886">
    <property type="term" value="C:plasma membrane"/>
    <property type="evidence" value="ECO:0007669"/>
    <property type="project" value="TreeGrafter"/>
</dbReference>
<dbReference type="InterPro" id="IPR000160">
    <property type="entry name" value="GGDEF_dom"/>
</dbReference>
<dbReference type="PROSITE" id="PS50887">
    <property type="entry name" value="GGDEF"/>
    <property type="match status" value="1"/>
</dbReference>
<dbReference type="Proteomes" id="UP000198778">
    <property type="component" value="Unassembled WGS sequence"/>
</dbReference>
<evidence type="ECO:0000313" key="4">
    <source>
        <dbReference type="EMBL" id="SDO51614.1"/>
    </source>
</evidence>
<dbReference type="Pfam" id="PF00990">
    <property type="entry name" value="GGDEF"/>
    <property type="match status" value="1"/>
</dbReference>
<dbReference type="RefSeq" id="WP_090844087.1">
    <property type="nucleotide sequence ID" value="NZ_FNIL01000016.1"/>
</dbReference>
<proteinExistence type="predicted"/>
<dbReference type="SUPFAM" id="SSF55073">
    <property type="entry name" value="Nucleotide cyclase"/>
    <property type="match status" value="1"/>
</dbReference>
<dbReference type="GO" id="GO:1902201">
    <property type="term" value="P:negative regulation of bacterial-type flagellum-dependent cell motility"/>
    <property type="evidence" value="ECO:0007669"/>
    <property type="project" value="TreeGrafter"/>
</dbReference>
<dbReference type="GO" id="GO:0000160">
    <property type="term" value="P:phosphorelay signal transduction system"/>
    <property type="evidence" value="ECO:0007669"/>
    <property type="project" value="InterPro"/>
</dbReference>
<dbReference type="AlphaFoldDB" id="A0A1H0K6V3"/>
<dbReference type="CDD" id="cd00156">
    <property type="entry name" value="REC"/>
    <property type="match status" value="1"/>
</dbReference>
<evidence type="ECO:0000256" key="1">
    <source>
        <dbReference type="PROSITE-ProRule" id="PRU00169"/>
    </source>
</evidence>
<dbReference type="InterPro" id="IPR050469">
    <property type="entry name" value="Diguanylate_Cyclase"/>
</dbReference>